<keyword evidence="3" id="KW-0547">Nucleotide-binding</keyword>
<keyword evidence="2" id="KW-0436">Ligase</keyword>
<keyword evidence="5" id="KW-0539">Nucleus</keyword>
<evidence type="ECO:0000256" key="6">
    <source>
        <dbReference type="SAM" id="MobiDB-lite"/>
    </source>
</evidence>
<feature type="compositionally biased region" description="Basic and acidic residues" evidence="6">
    <location>
        <begin position="794"/>
        <end position="814"/>
    </location>
</feature>
<dbReference type="EMBL" id="CAJPDT010000014">
    <property type="protein sequence ID" value="CAF9915133.1"/>
    <property type="molecule type" value="Genomic_DNA"/>
</dbReference>
<accession>A0A8H3F3R9</accession>
<reference evidence="8" key="1">
    <citation type="submission" date="2021-03" db="EMBL/GenBank/DDBJ databases">
        <authorList>
            <person name="Tagirdzhanova G."/>
        </authorList>
    </citation>
    <scope>NUCLEOTIDE SEQUENCE</scope>
</reference>
<dbReference type="GO" id="GO:0006310">
    <property type="term" value="P:DNA recombination"/>
    <property type="evidence" value="ECO:0007669"/>
    <property type="project" value="InterPro"/>
</dbReference>
<comment type="similarity">
    <text evidence="1">Belongs to the ATP-dependent DNA ligase family.</text>
</comment>
<dbReference type="InterPro" id="IPR012340">
    <property type="entry name" value="NA-bd_OB-fold"/>
</dbReference>
<dbReference type="OrthoDB" id="2160351at2759"/>
<evidence type="ECO:0000256" key="5">
    <source>
        <dbReference type="ARBA" id="ARBA00023242"/>
    </source>
</evidence>
<gene>
    <name evidence="8" type="ORF">IMSHALPRED_002354</name>
</gene>
<keyword evidence="4" id="KW-0067">ATP-binding</keyword>
<dbReference type="Pfam" id="PF01068">
    <property type="entry name" value="DNA_ligase_A_M"/>
    <property type="match status" value="1"/>
</dbReference>
<evidence type="ECO:0000256" key="4">
    <source>
        <dbReference type="ARBA" id="ARBA00022840"/>
    </source>
</evidence>
<name>A0A8H3F3R9_9LECA</name>
<dbReference type="Gene3D" id="2.40.50.140">
    <property type="entry name" value="Nucleic acid-binding proteins"/>
    <property type="match status" value="1"/>
</dbReference>
<feature type="compositionally biased region" description="Polar residues" evidence="6">
    <location>
        <begin position="760"/>
        <end position="790"/>
    </location>
</feature>
<feature type="domain" description="ATP-dependent DNA ligase family profile" evidence="7">
    <location>
        <begin position="396"/>
        <end position="538"/>
    </location>
</feature>
<feature type="compositionally biased region" description="Polar residues" evidence="6">
    <location>
        <begin position="850"/>
        <end position="865"/>
    </location>
</feature>
<comment type="caution">
    <text evidence="8">The sequence shown here is derived from an EMBL/GenBank/DDBJ whole genome shotgun (WGS) entry which is preliminary data.</text>
</comment>
<sequence>MPLLFTQLCNLLSDLERISKRDPPLLPAYRQQRYRETIKQWFTTHRIFINSPDIDVVALLSALFPEKRTDRVYFLQLKSLTNLLKRCLGLGKDRLEMLDQWRKPGRGSLCDCVERALRQAEFPEQATNQVTLDQVDEALATIAGKCRFSGPRVKAPKDSFNKVQEDREVQKTLERIYKRMQSREAKWFTRMILKDYSCLDLSEGMVYHHLDVRLPTAMQMYDNFEAAISELRGLPASQMADTNQGASNDAHLLRPRIGVKLGPPKWVKAKGGVKHAVSVVDGRTMSIEKKHDGEYCQIHIDTSKGEDCVQIFSKSCKDSTTDRRGVHQAIKDSLRIGRQDCGFSEKCILEGELLVWSDRTKGILEYHKLRKHVSRSGSFLGTDLDSQPHPWEHLMIMYYDVMLVDDDPVVHRPHKRRRKLLERLISPIEGHADIVWQKNVRFDRPTGPEKLEKALAMAFVLRWEGLVLKPSDEPYFNLGKPAQGNFPSRWVKLKKDCIKGLGDTADFAVVGAGYDVTEAEKYEGMNIRWTHFFIGCLKNKAAVLHAGEKPHFFVFDQIKDCITRQDMKTLTENGCLRAMGTEFPESWELFDIELARGLPSMGVIFRQPFVFDVAGSGFDKPPNRDIFTLRFPRLTKVRLDRDWREAVDLAELQHLATEARTVPTGDLSDDVAEWIKKLNSLDRGARGKMTSWDSTDDEEDEHYVSKPDVKTSTPKATRRPRAAAAPPLVRMDTEEMRDQERRLSDGAVVERANPNHLMGSITTDGTLQTPPNSSPLSKSSRDTFSNTKITEPSEDLRGHSKKRGAECDGGEKSTRNAKKARPPPMKHAASEPKPIDTTRSPTPKKPLREITNSARPPLTSRSTLPQLKERSSTSLSLVRKTAVGTHEHSRRRNNTPRKYVEPSSPTRDTTASESTSTDTTQQTVSQESLPAHIFPPPTSETKISSLLTPPSTAEAASTMQIPNIKECDVMLSPHLIDENHNVNDLLFVHSKSALPFPTGPPAPGSKPPFTSKLRCELVILVDSNDVRTGRLVGALLHHVVDWYPRVVTLWDWRLLEWNTSQPMEERHRKELVHRYFVAKMWWDPLARDQGAVVLKWCRGKPKLVLKKELDEFGWVEGG</sequence>
<dbReference type="Gene3D" id="1.10.3260.10">
    <property type="entry name" value="DNA ligase, ATP-dependent, N-terminal domain"/>
    <property type="match status" value="1"/>
</dbReference>
<evidence type="ECO:0000259" key="7">
    <source>
        <dbReference type="PROSITE" id="PS50160"/>
    </source>
</evidence>
<evidence type="ECO:0000256" key="1">
    <source>
        <dbReference type="ARBA" id="ARBA00007572"/>
    </source>
</evidence>
<dbReference type="InterPro" id="IPR029710">
    <property type="entry name" value="LIG4"/>
</dbReference>
<proteinExistence type="inferred from homology"/>
<dbReference type="InterPro" id="IPR012308">
    <property type="entry name" value="DNA_ligase_ATP-dep_N"/>
</dbReference>
<feature type="region of interest" description="Disordered" evidence="6">
    <location>
        <begin position="685"/>
        <end position="936"/>
    </location>
</feature>
<dbReference type="PROSITE" id="PS50160">
    <property type="entry name" value="DNA_LIGASE_A3"/>
    <property type="match status" value="1"/>
</dbReference>
<dbReference type="GO" id="GO:0003910">
    <property type="term" value="F:DNA ligase (ATP) activity"/>
    <property type="evidence" value="ECO:0007669"/>
    <property type="project" value="InterPro"/>
</dbReference>
<evidence type="ECO:0000256" key="3">
    <source>
        <dbReference type="ARBA" id="ARBA00022741"/>
    </source>
</evidence>
<evidence type="ECO:0000313" key="8">
    <source>
        <dbReference type="EMBL" id="CAF9915133.1"/>
    </source>
</evidence>
<dbReference type="PANTHER" id="PTHR45997">
    <property type="entry name" value="DNA LIGASE 4"/>
    <property type="match status" value="1"/>
</dbReference>
<dbReference type="CDD" id="cd08039">
    <property type="entry name" value="Adenylation_DNA_ligase_Fungal"/>
    <property type="match status" value="1"/>
</dbReference>
<dbReference type="Proteomes" id="UP000664534">
    <property type="component" value="Unassembled WGS sequence"/>
</dbReference>
<dbReference type="GO" id="GO:0006297">
    <property type="term" value="P:nucleotide-excision repair, DNA gap filling"/>
    <property type="evidence" value="ECO:0007669"/>
    <property type="project" value="TreeGrafter"/>
</dbReference>
<feature type="compositionally biased region" description="Low complexity" evidence="6">
    <location>
        <begin position="906"/>
        <end position="928"/>
    </location>
</feature>
<dbReference type="Pfam" id="PF04675">
    <property type="entry name" value="DNA_ligase_A_N"/>
    <property type="match status" value="1"/>
</dbReference>
<protein>
    <recommendedName>
        <fullName evidence="7">ATP-dependent DNA ligase family profile domain-containing protein</fullName>
    </recommendedName>
</protein>
<dbReference type="InterPro" id="IPR012310">
    <property type="entry name" value="DNA_ligase_ATP-dep_cent"/>
</dbReference>
<feature type="compositionally biased region" description="Basic and acidic residues" evidence="6">
    <location>
        <begin position="731"/>
        <end position="744"/>
    </location>
</feature>
<dbReference type="AlphaFoldDB" id="A0A8H3F3R9"/>
<dbReference type="InterPro" id="IPR036599">
    <property type="entry name" value="DNA_ligase_N_sf"/>
</dbReference>
<dbReference type="GO" id="GO:0003677">
    <property type="term" value="F:DNA binding"/>
    <property type="evidence" value="ECO:0007669"/>
    <property type="project" value="InterPro"/>
</dbReference>
<keyword evidence="9" id="KW-1185">Reference proteome</keyword>
<evidence type="ECO:0000256" key="2">
    <source>
        <dbReference type="ARBA" id="ARBA00022598"/>
    </source>
</evidence>
<dbReference type="Gene3D" id="3.30.470.30">
    <property type="entry name" value="DNA ligase/mRNA capping enzyme"/>
    <property type="match status" value="1"/>
</dbReference>
<dbReference type="GO" id="GO:0005524">
    <property type="term" value="F:ATP binding"/>
    <property type="evidence" value="ECO:0007669"/>
    <property type="project" value="UniProtKB-KW"/>
</dbReference>
<dbReference type="PANTHER" id="PTHR45997:SF2">
    <property type="entry name" value="ATP DEPENDENT DNA LIGASE DOMAIN PROTEIN (AFU_ORTHOLOGUE AFUA_5G02430)"/>
    <property type="match status" value="1"/>
</dbReference>
<evidence type="ECO:0000313" key="9">
    <source>
        <dbReference type="Proteomes" id="UP000664534"/>
    </source>
</evidence>
<dbReference type="GO" id="GO:0006303">
    <property type="term" value="P:double-strand break repair via nonhomologous end joining"/>
    <property type="evidence" value="ECO:0007669"/>
    <property type="project" value="TreeGrafter"/>
</dbReference>
<dbReference type="GO" id="GO:0032807">
    <property type="term" value="C:DNA ligase IV complex"/>
    <property type="evidence" value="ECO:0007669"/>
    <property type="project" value="TreeGrafter"/>
</dbReference>
<organism evidence="8 9">
    <name type="scientific">Imshaugia aleurites</name>
    <dbReference type="NCBI Taxonomy" id="172621"/>
    <lineage>
        <taxon>Eukaryota</taxon>
        <taxon>Fungi</taxon>
        <taxon>Dikarya</taxon>
        <taxon>Ascomycota</taxon>
        <taxon>Pezizomycotina</taxon>
        <taxon>Lecanoromycetes</taxon>
        <taxon>OSLEUM clade</taxon>
        <taxon>Lecanoromycetidae</taxon>
        <taxon>Lecanorales</taxon>
        <taxon>Lecanorineae</taxon>
        <taxon>Parmeliaceae</taxon>
        <taxon>Imshaugia</taxon>
    </lineage>
</organism>
<dbReference type="SUPFAM" id="SSF56091">
    <property type="entry name" value="DNA ligase/mRNA capping enzyme, catalytic domain"/>
    <property type="match status" value="1"/>
</dbReference>